<dbReference type="Gene3D" id="3.40.50.12780">
    <property type="entry name" value="N-terminal domain of ligase-like"/>
    <property type="match status" value="1"/>
</dbReference>
<evidence type="ECO:0000313" key="4">
    <source>
        <dbReference type="Proteomes" id="UP000572635"/>
    </source>
</evidence>
<dbReference type="InterPro" id="IPR000873">
    <property type="entry name" value="AMP-dep_synth/lig_dom"/>
</dbReference>
<dbReference type="InterPro" id="IPR045851">
    <property type="entry name" value="AMP-bd_C_sf"/>
</dbReference>
<dbReference type="Pfam" id="PF13193">
    <property type="entry name" value="AMP-binding_C"/>
    <property type="match status" value="1"/>
</dbReference>
<dbReference type="GO" id="GO:0016877">
    <property type="term" value="F:ligase activity, forming carbon-sulfur bonds"/>
    <property type="evidence" value="ECO:0007669"/>
    <property type="project" value="UniProtKB-ARBA"/>
</dbReference>
<keyword evidence="3" id="KW-0436">Ligase</keyword>
<dbReference type="InterPro" id="IPR050237">
    <property type="entry name" value="ATP-dep_AMP-bd_enzyme"/>
</dbReference>
<comment type="caution">
    <text evidence="3">The sequence shown here is derived from an EMBL/GenBank/DDBJ whole genome shotgun (WGS) entry which is preliminary data.</text>
</comment>
<dbReference type="EMBL" id="JACHDB010000001">
    <property type="protein sequence ID" value="MBB5432770.1"/>
    <property type="molecule type" value="Genomic_DNA"/>
</dbReference>
<dbReference type="InterPro" id="IPR025110">
    <property type="entry name" value="AMP-bd_C"/>
</dbReference>
<feature type="domain" description="AMP-dependent synthetase/ligase" evidence="1">
    <location>
        <begin position="10"/>
        <end position="376"/>
    </location>
</feature>
<evidence type="ECO:0000313" key="3">
    <source>
        <dbReference type="EMBL" id="MBB5432770.1"/>
    </source>
</evidence>
<dbReference type="RefSeq" id="WP_184392293.1">
    <property type="nucleotide sequence ID" value="NZ_BAAAJD010000186.1"/>
</dbReference>
<gene>
    <name evidence="3" type="ORF">HDA36_002854</name>
</gene>
<dbReference type="InterPro" id="IPR042099">
    <property type="entry name" value="ANL_N_sf"/>
</dbReference>
<reference evidence="3 4" key="1">
    <citation type="submission" date="2020-08" db="EMBL/GenBank/DDBJ databases">
        <title>Sequencing the genomes of 1000 actinobacteria strains.</title>
        <authorList>
            <person name="Klenk H.-P."/>
        </authorList>
    </citation>
    <scope>NUCLEOTIDE SEQUENCE [LARGE SCALE GENOMIC DNA]</scope>
    <source>
        <strain evidence="3 4">DSM 44551</strain>
    </source>
</reference>
<feature type="domain" description="AMP-binding enzyme C-terminal" evidence="2">
    <location>
        <begin position="447"/>
        <end position="522"/>
    </location>
</feature>
<keyword evidence="4" id="KW-1185">Reference proteome</keyword>
<dbReference type="NCBIfam" id="NF005863">
    <property type="entry name" value="PRK07798.1"/>
    <property type="match status" value="1"/>
</dbReference>
<proteinExistence type="predicted"/>
<organism evidence="3 4">
    <name type="scientific">Nocardiopsis composta</name>
    <dbReference type="NCBI Taxonomy" id="157465"/>
    <lineage>
        <taxon>Bacteria</taxon>
        <taxon>Bacillati</taxon>
        <taxon>Actinomycetota</taxon>
        <taxon>Actinomycetes</taxon>
        <taxon>Streptosporangiales</taxon>
        <taxon>Nocardiopsidaceae</taxon>
        <taxon>Nocardiopsis</taxon>
    </lineage>
</organism>
<evidence type="ECO:0000259" key="1">
    <source>
        <dbReference type="Pfam" id="PF00501"/>
    </source>
</evidence>
<dbReference type="InterPro" id="IPR020845">
    <property type="entry name" value="AMP-binding_CS"/>
</dbReference>
<dbReference type="SUPFAM" id="SSF56801">
    <property type="entry name" value="Acetyl-CoA synthetase-like"/>
    <property type="match status" value="1"/>
</dbReference>
<dbReference type="PANTHER" id="PTHR43767:SF10">
    <property type="entry name" value="SURFACTIN SYNTHASE SUBUNIT 1"/>
    <property type="match status" value="1"/>
</dbReference>
<dbReference type="PANTHER" id="PTHR43767">
    <property type="entry name" value="LONG-CHAIN-FATTY-ACID--COA LIGASE"/>
    <property type="match status" value="1"/>
</dbReference>
<protein>
    <submittedName>
        <fullName evidence="3">Acyl-CoA synthetase (AMP-forming)/AMP-acid ligase II</fullName>
    </submittedName>
</protein>
<sequence length="541" mass="56670">MQFNLADMFEGVADRLGDRTALVCGTERRSYAGLDARANRAAHHLAAAGVRPGQHVGIQLYNGPHYLEALLGALKIRAVPVNVNYRYLPRELAHLYADADLAALVYDAEFEARVAQAAPAARTLRHTLRVGAGPGSGPEAPGPAAALGSADYEEALVGSSPERGFPERSGDDLYIIYTGGTTGMPKGVMWRQEDLFFAGHGGGNPGGEPVAAPEELVDRAALAQGAVIMPAAPLMHGAAQFASFIGFWGGGRVVLVRSFDAAEVLRAIERERVATVNIVGDAMAAPLADELETGRYDPSSLVVVSSSGAILSGAVRERLERALPGRFILDNLGSTEAGLAAWGVPGSAPETGLRFRFDDPLITVLGPDLRPVAPGSGEIGQVARAGRVPVGYYKDPDKTARTFVEVDGVRHTLTGDMATVGEDGTVTVLGRGSVCINTGGEKVYPEEVEAVLKGFPGVADAVVVGVPDPRYGQRVAAVVAGRDGGAPSPADLDAHVRGRVAGYKAPRLYRLVAEVRRSPSGKADYRWAREAAAAGEEPAPH</sequence>
<dbReference type="Proteomes" id="UP000572635">
    <property type="component" value="Unassembled WGS sequence"/>
</dbReference>
<dbReference type="AlphaFoldDB" id="A0A7W8QLZ3"/>
<dbReference type="Gene3D" id="3.30.300.30">
    <property type="match status" value="1"/>
</dbReference>
<name>A0A7W8QLZ3_9ACTN</name>
<accession>A0A7W8QLZ3</accession>
<dbReference type="PROSITE" id="PS00455">
    <property type="entry name" value="AMP_BINDING"/>
    <property type="match status" value="1"/>
</dbReference>
<evidence type="ECO:0000259" key="2">
    <source>
        <dbReference type="Pfam" id="PF13193"/>
    </source>
</evidence>
<dbReference type="Pfam" id="PF00501">
    <property type="entry name" value="AMP-binding"/>
    <property type="match status" value="1"/>
</dbReference>